<feature type="compositionally biased region" description="Basic residues" evidence="1">
    <location>
        <begin position="214"/>
        <end position="224"/>
    </location>
</feature>
<evidence type="ECO:0000256" key="1">
    <source>
        <dbReference type="SAM" id="MobiDB-lite"/>
    </source>
</evidence>
<keyword evidence="2" id="KW-0472">Membrane</keyword>
<dbReference type="EMBL" id="LR812651">
    <property type="protein sequence ID" value="CAC5432612.1"/>
    <property type="molecule type" value="Genomic_DNA"/>
</dbReference>
<feature type="region of interest" description="Disordered" evidence="1">
    <location>
        <begin position="259"/>
        <end position="310"/>
    </location>
</feature>
<dbReference type="VEuPathDB" id="TriTrypDB:LDHU3_31.3340"/>
<dbReference type="Proteomes" id="UP000601710">
    <property type="component" value="Chromosome 31"/>
</dbReference>
<dbReference type="OrthoDB" id="266040at2759"/>
<feature type="transmembrane region" description="Helical" evidence="2">
    <location>
        <begin position="6"/>
        <end position="28"/>
    </location>
</feature>
<accession>A0A3Q8IEX9</accession>
<evidence type="ECO:0000313" key="3">
    <source>
        <dbReference type="EMBL" id="AYU81392.1"/>
    </source>
</evidence>
<reference evidence="7" key="2">
    <citation type="submission" date="2019-02" db="EMBL/GenBank/DDBJ databases">
        <title>FDA dAtabase for Regulatory Grade micrObial Sequences (FDA-ARGOS): Supporting development and validation of Infectious Disease Dx tests.</title>
        <authorList>
            <person name="Duncan R."/>
            <person name="Fisher C."/>
            <person name="Tallon L."/>
            <person name="Sadzewicz L."/>
            <person name="Sengamalay N."/>
            <person name="Ott S."/>
            <person name="Godinez A."/>
            <person name="Nagaraj S."/>
            <person name="Vavikolanu K."/>
            <person name="Nadendla S."/>
            <person name="Aluvathingal J."/>
            <person name="Sichtig H."/>
        </authorList>
    </citation>
    <scope>NUCLEOTIDE SEQUENCE [LARGE SCALE GENOMIC DNA]</scope>
    <source>
        <strain evidence="7">FDAARGOS_361</strain>
    </source>
</reference>
<organism evidence="3 6">
    <name type="scientific">Leishmania donovani</name>
    <dbReference type="NCBI Taxonomy" id="5661"/>
    <lineage>
        <taxon>Eukaryota</taxon>
        <taxon>Discoba</taxon>
        <taxon>Euglenozoa</taxon>
        <taxon>Kinetoplastea</taxon>
        <taxon>Metakinetoplastina</taxon>
        <taxon>Trypanosomatida</taxon>
        <taxon>Trypanosomatidae</taxon>
        <taxon>Leishmaniinae</taxon>
        <taxon>Leishmania</taxon>
    </lineage>
</organism>
<dbReference type="AlphaFoldDB" id="A0A3Q8IEX9"/>
<reference evidence="4" key="4">
    <citation type="submission" date="2020-06" db="EMBL/GenBank/DDBJ databases">
        <authorList>
            <person name="Camacho E."/>
            <person name="Gonzalez-de la Fuente S."/>
            <person name="Rastrojo A."/>
            <person name="Peiro-Pastor R."/>
            <person name="Solana JC."/>
            <person name="Tabera L."/>
            <person name="Gamarro F."/>
            <person name="Carrasco-Ramiro F."/>
            <person name="Requena JM."/>
            <person name="Aguado B."/>
        </authorList>
    </citation>
    <scope>NUCLEOTIDE SEQUENCE</scope>
</reference>
<sequence>MLDLRVAYILWVVICFVALLILVTFSILRMCKPGFFGLGLPREEDEISVIPATILVNRVNDDDSSTPTSSDTGAHLYSVVSAQGERRPEQLATRVHSGVDPLYYNSENSNTVDRPVTHSPITPREERSAQRGRSGALFAIHSTRLPYDGQQHGSHRRSRRSASTRTNGSERSLRPHNASHSSELGLPYGSIESNTDGSAMPAPPRIDGMSTSRSRNRSSGRRRSYPMAANVMPIGFINANPLTPMRLVRNNISGEVRLASAAPRRHAHAESRFSSRDRRGPAEGTRVSARSRPWQRRRHNNGPREPSTHNDDALIVVDGYCCDEYGNMIRVEEMDNIYGRAHYIARATEAAAVVEPRSNTSIQEGGASLSLFTEAEPGDAYWDCK</sequence>
<proteinExistence type="predicted"/>
<gene>
    <name evidence="5" type="ORF">CGC21_11315</name>
    <name evidence="3" type="ORF">LdCL_310026500</name>
    <name evidence="4" type="ORF">LDHU3_31.3340</name>
</gene>
<keyword evidence="2" id="KW-1133">Transmembrane helix</keyword>
<dbReference type="Proteomes" id="UP000318447">
    <property type="component" value="Unassembled WGS sequence"/>
</dbReference>
<dbReference type="EMBL" id="CP029530">
    <property type="protein sequence ID" value="AYU81392.1"/>
    <property type="molecule type" value="Genomic_DNA"/>
</dbReference>
<feature type="region of interest" description="Disordered" evidence="1">
    <location>
        <begin position="96"/>
        <end position="226"/>
    </location>
</feature>
<dbReference type="Proteomes" id="UP000274082">
    <property type="component" value="Chromosome 31"/>
</dbReference>
<evidence type="ECO:0000313" key="7">
    <source>
        <dbReference type="Proteomes" id="UP000318447"/>
    </source>
</evidence>
<keyword evidence="6" id="KW-1185">Reference proteome</keyword>
<feature type="compositionally biased region" description="Basic residues" evidence="1">
    <location>
        <begin position="153"/>
        <end position="162"/>
    </location>
</feature>
<protein>
    <submittedName>
        <fullName evidence="4">Hypothetical_protein</fullName>
    </submittedName>
</protein>
<keyword evidence="2" id="KW-0812">Transmembrane</keyword>
<feature type="compositionally biased region" description="Basic and acidic residues" evidence="1">
    <location>
        <begin position="268"/>
        <end position="281"/>
    </location>
</feature>
<name>A0A3Q8IEX9_LEIDO</name>
<dbReference type="EMBL" id="RHLC01000006">
    <property type="protein sequence ID" value="TPP42578.1"/>
    <property type="molecule type" value="Genomic_DNA"/>
</dbReference>
<evidence type="ECO:0000313" key="4">
    <source>
        <dbReference type="EMBL" id="CAC5432612.1"/>
    </source>
</evidence>
<reference evidence="3 6" key="1">
    <citation type="journal article" date="2018" name="Sci. Rep.">
        <title>A complete Leishmania donovani reference genome identifies novel genetic variations associated with virulence.</title>
        <authorList>
            <person name="Lypaczewski P."/>
            <person name="Hoshizaki J."/>
            <person name="Zhang W.-W."/>
            <person name="McCall L.-I."/>
            <person name="Torcivia-Rodriguez J."/>
            <person name="Simonyan V."/>
            <person name="Kaur A."/>
            <person name="Dewar K."/>
            <person name="Matlashewski G."/>
        </authorList>
    </citation>
    <scope>NUCLEOTIDE SEQUENCE [LARGE SCALE GENOMIC DNA]</scope>
    <source>
        <strain evidence="3 6">LdCL</strain>
    </source>
</reference>
<evidence type="ECO:0000313" key="5">
    <source>
        <dbReference type="EMBL" id="TPP42578.1"/>
    </source>
</evidence>
<dbReference type="VEuPathDB" id="TriTrypDB:LdCL_310026500"/>
<evidence type="ECO:0000256" key="2">
    <source>
        <dbReference type="SAM" id="Phobius"/>
    </source>
</evidence>
<reference evidence="5" key="3">
    <citation type="submission" date="2019-02" db="EMBL/GenBank/DDBJ databases">
        <title>FDA dAtabase for Regulatory Grade micrObial Sequences (FDA-ARGOS): Supporting development and validation of Infectious Disease Dx tests.</title>
        <authorList>
            <person name="Duncan R."/>
            <person name="Fisher C."/>
            <person name="Tallon L.J."/>
            <person name="Sadzewicz L."/>
            <person name="Sengamalay N."/>
            <person name="Ott S."/>
            <person name="Godinez A."/>
            <person name="Nagaraj S."/>
            <person name="Nadendla S."/>
            <person name="Sichtig H."/>
        </authorList>
    </citation>
    <scope>NUCLEOTIDE SEQUENCE</scope>
    <source>
        <strain evidence="5">FDAARGOS_361</strain>
    </source>
</reference>
<evidence type="ECO:0000313" key="6">
    <source>
        <dbReference type="Proteomes" id="UP000274082"/>
    </source>
</evidence>